<dbReference type="AlphaFoldDB" id="A0AAD4PP35"/>
<keyword evidence="1" id="KW-0732">Signal</keyword>
<evidence type="ECO:0000313" key="3">
    <source>
        <dbReference type="Proteomes" id="UP001200034"/>
    </source>
</evidence>
<comment type="caution">
    <text evidence="2">The sequence shown here is derived from an EMBL/GenBank/DDBJ whole genome shotgun (WGS) entry which is preliminary data.</text>
</comment>
<feature type="signal peptide" evidence="1">
    <location>
        <begin position="1"/>
        <end position="23"/>
    </location>
</feature>
<evidence type="ECO:0000313" key="2">
    <source>
        <dbReference type="EMBL" id="KAH8377686.1"/>
    </source>
</evidence>
<organism evidence="2 3">
    <name type="scientific">Drosophila rubida</name>
    <dbReference type="NCBI Taxonomy" id="30044"/>
    <lineage>
        <taxon>Eukaryota</taxon>
        <taxon>Metazoa</taxon>
        <taxon>Ecdysozoa</taxon>
        <taxon>Arthropoda</taxon>
        <taxon>Hexapoda</taxon>
        <taxon>Insecta</taxon>
        <taxon>Pterygota</taxon>
        <taxon>Neoptera</taxon>
        <taxon>Endopterygota</taxon>
        <taxon>Diptera</taxon>
        <taxon>Brachycera</taxon>
        <taxon>Muscomorpha</taxon>
        <taxon>Ephydroidea</taxon>
        <taxon>Drosophilidae</taxon>
        <taxon>Drosophila</taxon>
    </lineage>
</organism>
<feature type="chain" id="PRO_5042274515" description="Beta-1,4-glucuronyltransferase 1" evidence="1">
    <location>
        <begin position="24"/>
        <end position="400"/>
    </location>
</feature>
<keyword evidence="3" id="KW-1185">Reference proteome</keyword>
<dbReference type="PANTHER" id="PTHR47412:SF1">
    <property type="entry name" value="FI01434P-RELATED"/>
    <property type="match status" value="1"/>
</dbReference>
<dbReference type="PANTHER" id="PTHR47412">
    <property type="entry name" value="FI01434P-RELATED"/>
    <property type="match status" value="1"/>
</dbReference>
<accession>A0AAD4PP35</accession>
<dbReference type="Pfam" id="PF13896">
    <property type="entry name" value="Glyco_transf_49"/>
    <property type="match status" value="1"/>
</dbReference>
<reference evidence="2" key="1">
    <citation type="journal article" date="2021" name="Mol. Ecol. Resour.">
        <title>Phylogenomic analyses of the genus Drosophila reveals genomic signals of climate adaptation.</title>
        <authorList>
            <person name="Li F."/>
            <person name="Rane R.V."/>
            <person name="Luria V."/>
            <person name="Xiong Z."/>
            <person name="Chen J."/>
            <person name="Li Z."/>
            <person name="Catullo R.A."/>
            <person name="Griffin P.C."/>
            <person name="Schiffer M."/>
            <person name="Pearce S."/>
            <person name="Lee S.F."/>
            <person name="McElroy K."/>
            <person name="Stocker A."/>
            <person name="Shirriffs J."/>
            <person name="Cockerell F."/>
            <person name="Coppin C."/>
            <person name="Sgro C.M."/>
            <person name="Karger A."/>
            <person name="Cain J.W."/>
            <person name="Weber J.A."/>
            <person name="Santpere G."/>
            <person name="Kirschner M.W."/>
            <person name="Hoffmann A.A."/>
            <person name="Oakeshott J.G."/>
            <person name="Zhang G."/>
        </authorList>
    </citation>
    <scope>NUCLEOTIDE SEQUENCE</scope>
    <source>
        <strain evidence="2">BGI-SZ-2011g</strain>
    </source>
</reference>
<dbReference type="EMBL" id="JAJJHW010001127">
    <property type="protein sequence ID" value="KAH8377686.1"/>
    <property type="molecule type" value="Genomic_DNA"/>
</dbReference>
<sequence>MAKHSFQSLVLVLNVIAFYRVVAQWTHESESIFKLRLYMNCTNVVYESKNIVHSSYWVMLNYVPAAHGNLKCYESVTYTTHADYRYLSNVGPLVKHWRSPISLALYAPGLDFESTVKSILWLRQCDPQSKLIVQWVSFHIYFDITEIPRNIPKTRALLKRKVWCRKPVQRRFYRLEKGLSYPVNVGRNIARNASLTHYVLASDIELYPSSGLARGFLQMLMSNLSMLNSETPNVYPLKIFEVQRSIAVPNTKTELQHLLAKGYAQPFHMAFCSSCHNGPRLPEWINTTDASNSIKVFHITKWMVKFRYWEPIYIGTKNDPLYDERLNWEGMWDKKSQTLILCLLDYAFNTLDNAFLVHKPGIKLGTSRERLHKAHRTYRLLKRDIIDIAIKYSWRFNCAI</sequence>
<evidence type="ECO:0000256" key="1">
    <source>
        <dbReference type="SAM" id="SignalP"/>
    </source>
</evidence>
<name>A0AAD4PP35_9MUSC</name>
<gene>
    <name evidence="2" type="ORF">KR093_006629</name>
</gene>
<dbReference type="Proteomes" id="UP001200034">
    <property type="component" value="Unassembled WGS sequence"/>
</dbReference>
<evidence type="ECO:0008006" key="4">
    <source>
        <dbReference type="Google" id="ProtNLM"/>
    </source>
</evidence>
<proteinExistence type="predicted"/>
<protein>
    <recommendedName>
        <fullName evidence="4">Beta-1,4-glucuronyltransferase 1</fullName>
    </recommendedName>
</protein>